<dbReference type="EMBL" id="VSWC01000053">
    <property type="protein sequence ID" value="KAA1101417.1"/>
    <property type="molecule type" value="Genomic_DNA"/>
</dbReference>
<keyword evidence="1" id="KW-0732">Signal</keyword>
<keyword evidence="3" id="KW-1185">Reference proteome</keyword>
<reference evidence="2 3" key="1">
    <citation type="submission" date="2019-05" db="EMBL/GenBank/DDBJ databases">
        <title>Emergence of the Ug99 lineage of the wheat stem rust pathogen through somatic hybridization.</title>
        <authorList>
            <person name="Li F."/>
            <person name="Upadhyaya N.M."/>
            <person name="Sperschneider J."/>
            <person name="Matny O."/>
            <person name="Nguyen-Phuc H."/>
            <person name="Mago R."/>
            <person name="Raley C."/>
            <person name="Miller M.E."/>
            <person name="Silverstein K.A.T."/>
            <person name="Henningsen E."/>
            <person name="Hirsch C.D."/>
            <person name="Visser B."/>
            <person name="Pretorius Z.A."/>
            <person name="Steffenson B.J."/>
            <person name="Schwessinger B."/>
            <person name="Dodds P.N."/>
            <person name="Figueroa M."/>
        </authorList>
    </citation>
    <scope>NUCLEOTIDE SEQUENCE [LARGE SCALE GENOMIC DNA]</scope>
    <source>
        <strain evidence="2">21-0</strain>
    </source>
</reference>
<evidence type="ECO:0000256" key="1">
    <source>
        <dbReference type="SAM" id="SignalP"/>
    </source>
</evidence>
<dbReference type="Proteomes" id="UP000324748">
    <property type="component" value="Unassembled WGS sequence"/>
</dbReference>
<protein>
    <submittedName>
        <fullName evidence="2">Uncharacterized protein</fullName>
    </submittedName>
</protein>
<evidence type="ECO:0000313" key="2">
    <source>
        <dbReference type="EMBL" id="KAA1101417.1"/>
    </source>
</evidence>
<dbReference type="AlphaFoldDB" id="A0A5B0PID9"/>
<proteinExistence type="predicted"/>
<comment type="caution">
    <text evidence="2">The sequence shown here is derived from an EMBL/GenBank/DDBJ whole genome shotgun (WGS) entry which is preliminary data.</text>
</comment>
<feature type="chain" id="PRO_5023132346" evidence="1">
    <location>
        <begin position="22"/>
        <end position="77"/>
    </location>
</feature>
<gene>
    <name evidence="2" type="ORF">PGT21_019406</name>
</gene>
<dbReference type="OrthoDB" id="2509071at2759"/>
<name>A0A5B0PID9_PUCGR</name>
<evidence type="ECO:0000313" key="3">
    <source>
        <dbReference type="Proteomes" id="UP000324748"/>
    </source>
</evidence>
<organism evidence="2 3">
    <name type="scientific">Puccinia graminis f. sp. tritici</name>
    <dbReference type="NCBI Taxonomy" id="56615"/>
    <lineage>
        <taxon>Eukaryota</taxon>
        <taxon>Fungi</taxon>
        <taxon>Dikarya</taxon>
        <taxon>Basidiomycota</taxon>
        <taxon>Pucciniomycotina</taxon>
        <taxon>Pucciniomycetes</taxon>
        <taxon>Pucciniales</taxon>
        <taxon>Pucciniaceae</taxon>
        <taxon>Puccinia</taxon>
    </lineage>
</organism>
<accession>A0A5B0PID9</accession>
<sequence>MMQTGVFVFVLLMSLVFDAYAGCASNQRLVCKYDWPKPPSTNANDTKNCPKNKLACCNLSPYAGGGAISFDTCVAAK</sequence>
<feature type="signal peptide" evidence="1">
    <location>
        <begin position="1"/>
        <end position="21"/>
    </location>
</feature>